<dbReference type="EMBL" id="AP024488">
    <property type="protein sequence ID" value="BCS94548.1"/>
    <property type="molecule type" value="Genomic_DNA"/>
</dbReference>
<accession>A0ABN6EY22</accession>
<sequence length="74" mass="7967">MTACVVAIGVGKNALLVAGYISQAFIRAGREEVLLRASTNFYPVNVPEFCFVLHILSGLTIPDRWGCMPPFAPG</sequence>
<protein>
    <submittedName>
        <fullName evidence="1">Uncharacterized protein</fullName>
    </submittedName>
</protein>
<proteinExistence type="predicted"/>
<dbReference type="Proteomes" id="UP001320148">
    <property type="component" value="Chromosome"/>
</dbReference>
<evidence type="ECO:0000313" key="2">
    <source>
        <dbReference type="Proteomes" id="UP001320148"/>
    </source>
</evidence>
<gene>
    <name evidence="1" type="ORF">DSLASN_01800</name>
</gene>
<keyword evidence="2" id="KW-1185">Reference proteome</keyword>
<organism evidence="1 2">
    <name type="scientific">Desulfoluna limicola</name>
    <dbReference type="NCBI Taxonomy" id="2810562"/>
    <lineage>
        <taxon>Bacteria</taxon>
        <taxon>Pseudomonadati</taxon>
        <taxon>Thermodesulfobacteriota</taxon>
        <taxon>Desulfobacteria</taxon>
        <taxon>Desulfobacterales</taxon>
        <taxon>Desulfolunaceae</taxon>
        <taxon>Desulfoluna</taxon>
    </lineage>
</organism>
<evidence type="ECO:0000313" key="1">
    <source>
        <dbReference type="EMBL" id="BCS94548.1"/>
    </source>
</evidence>
<name>A0ABN6EY22_9BACT</name>
<reference evidence="1 2" key="1">
    <citation type="submission" date="2021-02" db="EMBL/GenBank/DDBJ databases">
        <title>Complete genome of Desulfoluna sp. strain ASN36.</title>
        <authorList>
            <person name="Takahashi A."/>
            <person name="Kojima H."/>
            <person name="Fukui M."/>
        </authorList>
    </citation>
    <scope>NUCLEOTIDE SEQUENCE [LARGE SCALE GENOMIC DNA]</scope>
    <source>
        <strain evidence="1 2">ASN36</strain>
    </source>
</reference>